<name>A0A1B7NJK3_9EURO</name>
<dbReference type="OrthoDB" id="4188015at2759"/>
<accession>A0A1B7NJK3</accession>
<feature type="region of interest" description="Disordered" evidence="1">
    <location>
        <begin position="1"/>
        <end position="49"/>
    </location>
</feature>
<organism evidence="2 3">
    <name type="scientific">Emergomyces africanus</name>
    <dbReference type="NCBI Taxonomy" id="1955775"/>
    <lineage>
        <taxon>Eukaryota</taxon>
        <taxon>Fungi</taxon>
        <taxon>Dikarya</taxon>
        <taxon>Ascomycota</taxon>
        <taxon>Pezizomycotina</taxon>
        <taxon>Eurotiomycetes</taxon>
        <taxon>Eurotiomycetidae</taxon>
        <taxon>Onygenales</taxon>
        <taxon>Ajellomycetaceae</taxon>
        <taxon>Emergomyces</taxon>
    </lineage>
</organism>
<evidence type="ECO:0000313" key="3">
    <source>
        <dbReference type="Proteomes" id="UP000091918"/>
    </source>
</evidence>
<gene>
    <name evidence="2" type="ORF">ACJ72_08701</name>
</gene>
<feature type="compositionally biased region" description="Low complexity" evidence="1">
    <location>
        <begin position="13"/>
        <end position="34"/>
    </location>
</feature>
<keyword evidence="3" id="KW-1185">Reference proteome</keyword>
<feature type="non-terminal residue" evidence="2">
    <location>
        <position position="1"/>
    </location>
</feature>
<dbReference type="EMBL" id="LGUA01003696">
    <property type="protein sequence ID" value="OAX77005.1"/>
    <property type="molecule type" value="Genomic_DNA"/>
</dbReference>
<evidence type="ECO:0000256" key="1">
    <source>
        <dbReference type="SAM" id="MobiDB-lite"/>
    </source>
</evidence>
<proteinExistence type="predicted"/>
<sequence length="112" mass="12182">NVSGTEQKPVPTPRASTTRTTITTTDTASISTTRTNEDTMASAATDPPRTTVAVSSECYSTTNLRRAIEGSVHVVFSREMDRLMRTAETKLADAADALNDVKMHVKAWLKHT</sequence>
<dbReference type="AlphaFoldDB" id="A0A1B7NJK3"/>
<feature type="non-terminal residue" evidence="2">
    <location>
        <position position="112"/>
    </location>
</feature>
<dbReference type="Proteomes" id="UP000091918">
    <property type="component" value="Unassembled WGS sequence"/>
</dbReference>
<evidence type="ECO:0000313" key="2">
    <source>
        <dbReference type="EMBL" id="OAX77005.1"/>
    </source>
</evidence>
<dbReference type="STRING" id="1658172.A0A1B7NJK3"/>
<comment type="caution">
    <text evidence="2">The sequence shown here is derived from an EMBL/GenBank/DDBJ whole genome shotgun (WGS) entry which is preliminary data.</text>
</comment>
<reference evidence="2 3" key="1">
    <citation type="submission" date="2015-07" db="EMBL/GenBank/DDBJ databases">
        <title>Emmonsia species relationships and genome sequence.</title>
        <authorList>
            <person name="Cuomo C.A."/>
            <person name="Schwartz I.S."/>
            <person name="Kenyon C."/>
            <person name="de Hoog G.S."/>
            <person name="Govender N.P."/>
            <person name="Botha A."/>
            <person name="Moreno L."/>
            <person name="de Vries M."/>
            <person name="Munoz J.F."/>
            <person name="Stielow J.B."/>
        </authorList>
    </citation>
    <scope>NUCLEOTIDE SEQUENCE [LARGE SCALE GENOMIC DNA]</scope>
    <source>
        <strain evidence="2 3">CBS 136260</strain>
    </source>
</reference>
<protein>
    <submittedName>
        <fullName evidence="2">Uncharacterized protein</fullName>
    </submittedName>
</protein>